<dbReference type="Proteomes" id="UP000565579">
    <property type="component" value="Unassembled WGS sequence"/>
</dbReference>
<dbReference type="InterPro" id="IPR041581">
    <property type="entry name" value="Glyoxalase_6"/>
</dbReference>
<evidence type="ECO:0000313" key="3">
    <source>
        <dbReference type="Proteomes" id="UP000565579"/>
    </source>
</evidence>
<evidence type="ECO:0000313" key="2">
    <source>
        <dbReference type="EMBL" id="MBB6548445.1"/>
    </source>
</evidence>
<dbReference type="RefSeq" id="WP_185102936.1">
    <property type="nucleotide sequence ID" value="NZ_BAAAXY010000295.1"/>
</dbReference>
<dbReference type="EMBL" id="JACHMI010000001">
    <property type="protein sequence ID" value="MBB6548445.1"/>
    <property type="molecule type" value="Genomic_DNA"/>
</dbReference>
<name>A0A7X0TYN8_9ACTN</name>
<sequence>MHRSRLFALLIDTPAPEAEAATAFWAAALGATARPLPSEEQFISLHGAVPGLAVAVQAIEDGESRFHIDIESDDVEAETRRLIGLGAVEVSRWQECRILRAPGGHLMCVLPVESDPAVFEAEARTWP</sequence>
<dbReference type="Gene3D" id="3.10.180.10">
    <property type="entry name" value="2,3-Dihydroxybiphenyl 1,2-Dioxygenase, domain 1"/>
    <property type="match status" value="1"/>
</dbReference>
<comment type="caution">
    <text evidence="2">The sequence shown here is derived from an EMBL/GenBank/DDBJ whole genome shotgun (WGS) entry which is preliminary data.</text>
</comment>
<feature type="domain" description="Glyoxalase-like" evidence="1">
    <location>
        <begin position="10"/>
        <end position="110"/>
    </location>
</feature>
<accession>A0A7X0TYN8</accession>
<proteinExistence type="predicted"/>
<evidence type="ECO:0000259" key="1">
    <source>
        <dbReference type="Pfam" id="PF18029"/>
    </source>
</evidence>
<protein>
    <recommendedName>
        <fullName evidence="1">Glyoxalase-like domain-containing protein</fullName>
    </recommendedName>
</protein>
<dbReference type="Pfam" id="PF18029">
    <property type="entry name" value="Glyoxalase_6"/>
    <property type="match status" value="1"/>
</dbReference>
<keyword evidence="3" id="KW-1185">Reference proteome</keyword>
<dbReference type="InterPro" id="IPR029068">
    <property type="entry name" value="Glyas_Bleomycin-R_OHBP_Dase"/>
</dbReference>
<organism evidence="2 3">
    <name type="scientific">Nonomuraea rubra</name>
    <dbReference type="NCBI Taxonomy" id="46180"/>
    <lineage>
        <taxon>Bacteria</taxon>
        <taxon>Bacillati</taxon>
        <taxon>Actinomycetota</taxon>
        <taxon>Actinomycetes</taxon>
        <taxon>Streptosporangiales</taxon>
        <taxon>Streptosporangiaceae</taxon>
        <taxon>Nonomuraea</taxon>
    </lineage>
</organism>
<gene>
    <name evidence="2" type="ORF">HD593_003240</name>
</gene>
<dbReference type="AlphaFoldDB" id="A0A7X0TYN8"/>
<dbReference type="SUPFAM" id="SSF54593">
    <property type="entry name" value="Glyoxalase/Bleomycin resistance protein/Dihydroxybiphenyl dioxygenase"/>
    <property type="match status" value="1"/>
</dbReference>
<reference evidence="2 3" key="1">
    <citation type="submission" date="2020-08" db="EMBL/GenBank/DDBJ databases">
        <title>Sequencing the genomes of 1000 actinobacteria strains.</title>
        <authorList>
            <person name="Klenk H.-P."/>
        </authorList>
    </citation>
    <scope>NUCLEOTIDE SEQUENCE [LARGE SCALE GENOMIC DNA]</scope>
    <source>
        <strain evidence="2 3">DSM 43768</strain>
    </source>
</reference>